<evidence type="ECO:0000313" key="1">
    <source>
        <dbReference type="EMBL" id="RMX55667.1"/>
    </source>
</evidence>
<dbReference type="STRING" id="46731.A0A3M6UPQ7"/>
<comment type="caution">
    <text evidence="1">The sequence shown here is derived from an EMBL/GenBank/DDBJ whole genome shotgun (WGS) entry which is preliminary data.</text>
</comment>
<dbReference type="PANTHER" id="PTHR46880">
    <property type="entry name" value="RAS-ASSOCIATING DOMAIN-CONTAINING PROTEIN"/>
    <property type="match status" value="1"/>
</dbReference>
<gene>
    <name evidence="1" type="ORF">pdam_00023662</name>
</gene>
<evidence type="ECO:0008006" key="3">
    <source>
        <dbReference type="Google" id="ProtNLM"/>
    </source>
</evidence>
<keyword evidence="2" id="KW-1185">Reference proteome</keyword>
<dbReference type="AlphaFoldDB" id="A0A3M6UPQ7"/>
<dbReference type="InterPro" id="IPR012337">
    <property type="entry name" value="RNaseH-like_sf"/>
</dbReference>
<protein>
    <recommendedName>
        <fullName evidence="3">DUF4371 domain-containing protein</fullName>
    </recommendedName>
</protein>
<dbReference type="EMBL" id="RCHS01001026">
    <property type="protein sequence ID" value="RMX55667.1"/>
    <property type="molecule type" value="Genomic_DNA"/>
</dbReference>
<dbReference type="SUPFAM" id="SSF53098">
    <property type="entry name" value="Ribonuclease H-like"/>
    <property type="match status" value="1"/>
</dbReference>
<dbReference type="Proteomes" id="UP000275408">
    <property type="component" value="Unassembled WGS sequence"/>
</dbReference>
<organism evidence="1 2">
    <name type="scientific">Pocillopora damicornis</name>
    <name type="common">Cauliflower coral</name>
    <name type="synonym">Millepora damicornis</name>
    <dbReference type="NCBI Taxonomy" id="46731"/>
    <lineage>
        <taxon>Eukaryota</taxon>
        <taxon>Metazoa</taxon>
        <taxon>Cnidaria</taxon>
        <taxon>Anthozoa</taxon>
        <taxon>Hexacorallia</taxon>
        <taxon>Scleractinia</taxon>
        <taxon>Astrocoeniina</taxon>
        <taxon>Pocilloporidae</taxon>
        <taxon>Pocillopora</taxon>
    </lineage>
</organism>
<proteinExistence type="predicted"/>
<sequence>MQPPKHLSYLQMTGSKEYEKNRSRKFSAKWQIGRPWLQHDQDKGMICKWCIENKATLMAQNVFNSARFIDGCTSYKAESIAYHEKSAAHLLAQQCHKAKIHPEKTPANLARQQMLKQYTGKLRLLFINAHAVSKNKKSLADYRWFCDLDEVKGLAIGATYRNSKACGTFAIYIATAAQSQVAEELTNAKFVSVTSDGATDSSITEQEIQPISPNASGLHKAIMAALGDVGLGEEDWKKKLVGFGCDGASVMVGKKGGVSAFLTQLQPSCITVHCFAHRLEPAYKDAMKENKLYNSCIVLLMGLYYFYHNSPKQRQNLKHDHARASGHTSTVICELERRNSSLANQYKVAHEVADKVTYNAFLSSYWLGKEEVANKKLLSLIDLEKHIGVTEMREFKNTSERIKIQKACRTRWLSTGQSVSSVCRNLVALMQTLRQFKEADATAQGLLQRMNNTKFVGTMLLLNAVLPHLNTLSKLFQKDHTCYTSIRPALDSTKSRISEIRSSFDLVPELQTAIQPGGDYASLELELKDDGQVEAFLKNLVINYTTALERNLDRRFQEAAPVAHRINFPQIVDAAQICLTQPMSNAVVERGASAVKRVKSRLRSRLKNDMMASLLHISLNGPDHGDEECKEMLVEATKVWRKTHFRNLPSLKKLPMVEFPDDLQASRSAQEDNEVSVETELDANVQVVAQAVASNTDLCHDALDAMDMGDVESGVDSDFEFDMEDD</sequence>
<reference evidence="1 2" key="1">
    <citation type="journal article" date="2018" name="Sci. Rep.">
        <title>Comparative analysis of the Pocillopora damicornis genome highlights role of immune system in coral evolution.</title>
        <authorList>
            <person name="Cunning R."/>
            <person name="Bay R.A."/>
            <person name="Gillette P."/>
            <person name="Baker A.C."/>
            <person name="Traylor-Knowles N."/>
        </authorList>
    </citation>
    <scope>NUCLEOTIDE SEQUENCE [LARGE SCALE GENOMIC DNA]</scope>
    <source>
        <strain evidence="1">RSMAS</strain>
        <tissue evidence="1">Whole animal</tissue>
    </source>
</reference>
<dbReference type="PANTHER" id="PTHR46880:SF9">
    <property type="entry name" value="ZINC FINGER PROTEIN 862"/>
    <property type="match status" value="1"/>
</dbReference>
<accession>A0A3M6UPQ7</accession>
<name>A0A3M6UPQ7_POCDA</name>
<evidence type="ECO:0000313" key="2">
    <source>
        <dbReference type="Proteomes" id="UP000275408"/>
    </source>
</evidence>
<dbReference type="OrthoDB" id="5989940at2759"/>